<evidence type="ECO:0000313" key="1">
    <source>
        <dbReference type="EMBL" id="MDW8802177.1"/>
    </source>
</evidence>
<dbReference type="InterPro" id="IPR010712">
    <property type="entry name" value="Arsenical-R_ArsD"/>
</dbReference>
<gene>
    <name evidence="1" type="primary">arsD</name>
    <name evidence="1" type="ORF">P8V03_13560</name>
</gene>
<proteinExistence type="predicted"/>
<organism evidence="1 2">
    <name type="scientific">Clostridium tanneri</name>
    <dbReference type="NCBI Taxonomy" id="3037988"/>
    <lineage>
        <taxon>Bacteria</taxon>
        <taxon>Bacillati</taxon>
        <taxon>Bacillota</taxon>
        <taxon>Clostridia</taxon>
        <taxon>Eubacteriales</taxon>
        <taxon>Clostridiaceae</taxon>
        <taxon>Clostridium</taxon>
    </lineage>
</organism>
<dbReference type="RefSeq" id="WP_261669863.1">
    <property type="nucleotide sequence ID" value="NZ_JARUJP010000016.1"/>
</dbReference>
<dbReference type="EMBL" id="JARUJP010000016">
    <property type="protein sequence ID" value="MDW8802177.1"/>
    <property type="molecule type" value="Genomic_DNA"/>
</dbReference>
<reference evidence="1 2" key="1">
    <citation type="submission" date="2023-04" db="EMBL/GenBank/DDBJ databases">
        <title>Clostridium tannerae sp. nov., isolated from the fecal material of an alpaca.</title>
        <authorList>
            <person name="Miller S."/>
            <person name="Hendry M."/>
            <person name="King J."/>
            <person name="Sankaranarayanan K."/>
            <person name="Lawson P.A."/>
        </authorList>
    </citation>
    <scope>NUCLEOTIDE SEQUENCE [LARGE SCALE GENOMIC DNA]</scope>
    <source>
        <strain evidence="1 2">A1-XYC3</strain>
    </source>
</reference>
<dbReference type="Gene3D" id="3.40.30.10">
    <property type="entry name" value="Glutaredoxin"/>
    <property type="match status" value="1"/>
</dbReference>
<comment type="caution">
    <text evidence="1">The sequence shown here is derived from an EMBL/GenBank/DDBJ whole genome shotgun (WGS) entry which is preliminary data.</text>
</comment>
<name>A0ABU4JVK6_9CLOT</name>
<dbReference type="Pfam" id="PF06953">
    <property type="entry name" value="ArsD"/>
    <property type="match status" value="1"/>
</dbReference>
<evidence type="ECO:0000313" key="2">
    <source>
        <dbReference type="Proteomes" id="UP001281656"/>
    </source>
</evidence>
<dbReference type="Proteomes" id="UP001281656">
    <property type="component" value="Unassembled WGS sequence"/>
</dbReference>
<sequence length="132" mass="14298">MKKMIIFDPAMCCPTGVCGPSVDPELLRVSTVLNNLKSKGVIVERFNLTSSPQAFVDNKVINELLNTEGVDILPVVLVDGEVVKTKAYPTNEEFCTMLDIPESYLKAEAKIGKIIDLNKGKSKDCGCKGGCC</sequence>
<protein>
    <submittedName>
        <fullName evidence="1">Arsenite efflux transporter metallochaperone ArsD</fullName>
    </submittedName>
</protein>
<keyword evidence="2" id="KW-1185">Reference proteome</keyword>
<accession>A0ABU4JVK6</accession>
<dbReference type="NCBIfam" id="NF033727">
    <property type="entry name" value="chaperon_ArsD"/>
    <property type="match status" value="1"/>
</dbReference>